<proteinExistence type="evidence at transcript level"/>
<accession>A0A3S7SGS9</accession>
<keyword evidence="3 9" id="KW-0812">Transmembrane</keyword>
<dbReference type="GO" id="GO:0005886">
    <property type="term" value="C:plasma membrane"/>
    <property type="evidence" value="ECO:0007669"/>
    <property type="project" value="UniProtKB-SubCell"/>
</dbReference>
<keyword evidence="2 9" id="KW-0716">Sensory transduction</keyword>
<evidence type="ECO:0000256" key="1">
    <source>
        <dbReference type="ARBA" id="ARBA00004141"/>
    </source>
</evidence>
<comment type="subcellular location">
    <subcellularLocation>
        <location evidence="9">Cell membrane</location>
        <topology evidence="9">Multi-pass membrane protein</topology>
    </subcellularLocation>
    <subcellularLocation>
        <location evidence="1">Membrane</location>
        <topology evidence="1">Multi-pass membrane protein</topology>
    </subcellularLocation>
</comment>
<dbReference type="GO" id="GO:0005549">
    <property type="term" value="F:odorant binding"/>
    <property type="evidence" value="ECO:0007669"/>
    <property type="project" value="InterPro"/>
</dbReference>
<evidence type="ECO:0000256" key="3">
    <source>
        <dbReference type="ARBA" id="ARBA00022692"/>
    </source>
</evidence>
<organism evidence="10">
    <name type="scientific">Conopomorpha sinensis</name>
    <name type="common">litch fruit borer</name>
    <dbReference type="NCBI Taxonomy" id="940481"/>
    <lineage>
        <taxon>Eukaryota</taxon>
        <taxon>Metazoa</taxon>
        <taxon>Ecdysozoa</taxon>
        <taxon>Arthropoda</taxon>
        <taxon>Hexapoda</taxon>
        <taxon>Insecta</taxon>
        <taxon>Pterygota</taxon>
        <taxon>Neoptera</taxon>
        <taxon>Endopterygota</taxon>
        <taxon>Lepidoptera</taxon>
        <taxon>Glossata</taxon>
        <taxon>Ditrysia</taxon>
        <taxon>Tineoidea</taxon>
        <taxon>Gracillariidae</taxon>
        <taxon>Conopomorpha</taxon>
    </lineage>
</organism>
<dbReference type="PANTHER" id="PTHR21137:SF44">
    <property type="entry name" value="ODORANT RECEPTOR 13A-RELATED"/>
    <property type="match status" value="1"/>
</dbReference>
<comment type="similarity">
    <text evidence="9">Belongs to the insect chemoreceptor superfamily. Heteromeric odorant receptor channel (TC 1.A.69) family.</text>
</comment>
<name>A0A3S7SGS9_9NEOP</name>
<sequence length="435" mass="50386">MEVEGGECEEYFCDVKLYEDIVSSVQKVGKIVSIRLQTNDSPKAKRFWSMFFWFEFLNVVVGCILECVKISQTAGGRSFEHMVEIFLMVPCVGYIVLSMSKSWSVMRGRSTCERLLRTLHALWPRGPLSRAEHTLIRSAMYELNIFVKGYQVCNWTTLTIYYTTPVAKLIHSWTGADVNFVLPFFYWLPYDFQKYIFPTLVTQMWHGMLVVMFVTVSDLLYCVLLNQISMQFELLAIQLRHIVQVPCDRQLLEEFPLGIYNQEYRRHHGALPSVTTMDDPDTEAKLGHIIKRHVALIKLGSEVEDLMSFSLLTNFLNSSMILCFCGFCCVLVEKWNELPYKCFLTMAMSQTWLLCWYGQRLMDSSLRVAAAAYNCGWYQVTTNVKKSLLFIMLRAKKPVCVTTYGFTVIGFNCYTTIVKTAWSYFTLLVNVYRSN</sequence>
<dbReference type="Pfam" id="PF02949">
    <property type="entry name" value="7tm_6"/>
    <property type="match status" value="1"/>
</dbReference>
<feature type="transmembrane region" description="Helical" evidence="9">
    <location>
        <begin position="204"/>
        <end position="224"/>
    </location>
</feature>
<reference evidence="10" key="1">
    <citation type="submission" date="2017-08" db="EMBL/GenBank/DDBJ databases">
        <title>Analysis of the Antennal Transcriptome and Chemosensory-related Genes of Conopomorpha sinensis Bradley (Lepidoptera: Gracilariidae).</title>
        <authorList>
            <person name="Li P."/>
            <person name="Liu Y."/>
            <person name="Wang S."/>
            <person name="Sun H."/>
        </authorList>
    </citation>
    <scope>NUCLEOTIDE SEQUENCE</scope>
</reference>
<dbReference type="GO" id="GO:0004984">
    <property type="term" value="F:olfactory receptor activity"/>
    <property type="evidence" value="ECO:0007669"/>
    <property type="project" value="InterPro"/>
</dbReference>
<evidence type="ECO:0000313" key="10">
    <source>
        <dbReference type="EMBL" id="AXY83382.1"/>
    </source>
</evidence>
<dbReference type="AlphaFoldDB" id="A0A3S7SGS9"/>
<evidence type="ECO:0000256" key="6">
    <source>
        <dbReference type="ARBA" id="ARBA00023136"/>
    </source>
</evidence>
<keyword evidence="4 9" id="KW-0552">Olfaction</keyword>
<evidence type="ECO:0000256" key="4">
    <source>
        <dbReference type="ARBA" id="ARBA00022725"/>
    </source>
</evidence>
<dbReference type="EMBL" id="MF625555">
    <property type="protein sequence ID" value="AXY83382.1"/>
    <property type="molecule type" value="mRNA"/>
</dbReference>
<comment type="caution">
    <text evidence="9">Lacks conserved residue(s) required for the propagation of feature annotation.</text>
</comment>
<feature type="transmembrane region" description="Helical" evidence="9">
    <location>
        <begin position="79"/>
        <end position="97"/>
    </location>
</feature>
<feature type="transmembrane region" description="Helical" evidence="9">
    <location>
        <begin position="47"/>
        <end position="67"/>
    </location>
</feature>
<dbReference type="GO" id="GO:0007165">
    <property type="term" value="P:signal transduction"/>
    <property type="evidence" value="ECO:0007669"/>
    <property type="project" value="UniProtKB-KW"/>
</dbReference>
<evidence type="ECO:0000256" key="7">
    <source>
        <dbReference type="ARBA" id="ARBA00023170"/>
    </source>
</evidence>
<keyword evidence="6 9" id="KW-0472">Membrane</keyword>
<evidence type="ECO:0000256" key="5">
    <source>
        <dbReference type="ARBA" id="ARBA00022989"/>
    </source>
</evidence>
<evidence type="ECO:0000256" key="9">
    <source>
        <dbReference type="RuleBase" id="RU351113"/>
    </source>
</evidence>
<evidence type="ECO:0000256" key="8">
    <source>
        <dbReference type="ARBA" id="ARBA00023224"/>
    </source>
</evidence>
<keyword evidence="8 9" id="KW-0807">Transducer</keyword>
<keyword evidence="5 9" id="KW-1133">Transmembrane helix</keyword>
<dbReference type="InterPro" id="IPR004117">
    <property type="entry name" value="7tm6_olfct_rcpt"/>
</dbReference>
<keyword evidence="7 9" id="KW-0675">Receptor</keyword>
<protein>
    <recommendedName>
        <fullName evidence="9">Odorant receptor</fullName>
    </recommendedName>
</protein>
<dbReference type="PANTHER" id="PTHR21137">
    <property type="entry name" value="ODORANT RECEPTOR"/>
    <property type="match status" value="1"/>
</dbReference>
<evidence type="ECO:0000256" key="2">
    <source>
        <dbReference type="ARBA" id="ARBA00022606"/>
    </source>
</evidence>